<dbReference type="GO" id="GO:0009307">
    <property type="term" value="P:DNA restriction-modification system"/>
    <property type="evidence" value="ECO:0007669"/>
    <property type="project" value="UniProtKB-KW"/>
</dbReference>
<dbReference type="Proteomes" id="UP000317355">
    <property type="component" value="Unassembled WGS sequence"/>
</dbReference>
<comment type="caution">
    <text evidence="5">The sequence shown here is derived from an EMBL/GenBank/DDBJ whole genome shotgun (WGS) entry which is preliminary data.</text>
</comment>
<reference evidence="5 6" key="1">
    <citation type="submission" date="2019-07" db="EMBL/GenBank/DDBJ databases">
        <title>The pathways for chlorine oxyanion respiration interact through the shared metabolite chlorate.</title>
        <authorList>
            <person name="Barnum T.P."/>
            <person name="Cheng Y."/>
            <person name="Hill K.A."/>
            <person name="Lucas L.N."/>
            <person name="Carlson H.K."/>
            <person name="Coates J.D."/>
        </authorList>
    </citation>
    <scope>NUCLEOTIDE SEQUENCE [LARGE SCALE GENOMIC DNA]</scope>
    <source>
        <strain evidence="5">BK-3</strain>
    </source>
</reference>
<evidence type="ECO:0000256" key="3">
    <source>
        <dbReference type="ARBA" id="ARBA00023125"/>
    </source>
</evidence>
<dbReference type="InterPro" id="IPR000055">
    <property type="entry name" value="Restrct_endonuc_typeI_TRD"/>
</dbReference>
<dbReference type="PANTHER" id="PTHR43140:SF1">
    <property type="entry name" value="TYPE I RESTRICTION ENZYME ECOKI SPECIFICITY SUBUNIT"/>
    <property type="match status" value="1"/>
</dbReference>
<protein>
    <recommendedName>
        <fullName evidence="4">Type I restriction modification DNA specificity domain-containing protein</fullName>
    </recommendedName>
</protein>
<dbReference type="Pfam" id="PF01420">
    <property type="entry name" value="Methylase_S"/>
    <property type="match status" value="2"/>
</dbReference>
<feature type="domain" description="Type I restriction modification DNA specificity" evidence="4">
    <location>
        <begin position="292"/>
        <end position="455"/>
    </location>
</feature>
<dbReference type="InterPro" id="IPR051212">
    <property type="entry name" value="Type-I_RE_S_subunit"/>
</dbReference>
<dbReference type="InterPro" id="IPR044946">
    <property type="entry name" value="Restrct_endonuc_typeI_TRD_sf"/>
</dbReference>
<accession>A0A558CGN7</accession>
<organism evidence="5 6">
    <name type="scientific">Sedimenticola thiotaurini</name>
    <dbReference type="NCBI Taxonomy" id="1543721"/>
    <lineage>
        <taxon>Bacteria</taxon>
        <taxon>Pseudomonadati</taxon>
        <taxon>Pseudomonadota</taxon>
        <taxon>Gammaproteobacteria</taxon>
        <taxon>Chromatiales</taxon>
        <taxon>Sedimenticolaceae</taxon>
        <taxon>Sedimenticola</taxon>
    </lineage>
</organism>
<dbReference type="GO" id="GO:0003677">
    <property type="term" value="F:DNA binding"/>
    <property type="evidence" value="ECO:0007669"/>
    <property type="project" value="UniProtKB-KW"/>
</dbReference>
<comment type="similarity">
    <text evidence="1">Belongs to the type-I restriction system S methylase family.</text>
</comment>
<keyword evidence="3" id="KW-0238">DNA-binding</keyword>
<evidence type="ECO:0000256" key="1">
    <source>
        <dbReference type="ARBA" id="ARBA00010923"/>
    </source>
</evidence>
<dbReference type="AlphaFoldDB" id="A0A558CGN7"/>
<dbReference type="CDD" id="cd17517">
    <property type="entry name" value="RMtype1_S_EcoKI_StySPI-TRD2-CR2_like"/>
    <property type="match status" value="1"/>
</dbReference>
<evidence type="ECO:0000259" key="4">
    <source>
        <dbReference type="Pfam" id="PF01420"/>
    </source>
</evidence>
<sequence length="484" mass="54413">MSEVVKIDDIELPEGWQMAELAELAINPKDDIVDGPFGSNLKASEYTETGVPIIRLQNIKRNYFLDKNIKCVTPVKAEQLSRHSFKPGDLLITKLGAPLGVACIAPHSIGEGIIVADLVRARLPEDQVDTKYITYLINSPAVIQEFKENTKGTTRPRVNLKFMRSLRLPIAPYEQQKRIVAKIEELFSHIDAGIEALKKAKQLLKQYRQSVLKAAVTGELTKEWREANKDKLEPASQLLERILKERRKKWEEQQLEQLKAKGKTPKDDKWKEKYKELPPLLGEELEGLPDLPEGWAYTRLGNVIDEPKYGTSKKCTYDNNGIGVLRIPNVVNGLIDPEDLKYALFEDNEIVTYRLIAGDILTIRSNGSVNLVGKCALVGDGDTDYLYAGYLIRLRPNNVLASSSYLINCLNSIYLRKQIESKAKSTSGVNNINSGELQSLIIPIGSIDEQNEVVRLVVEKIESLDRLVGEIDIQLIKSEKSKHS</sequence>
<keyword evidence="2" id="KW-0680">Restriction system</keyword>
<dbReference type="Gene3D" id="3.90.220.20">
    <property type="entry name" value="DNA methylase specificity domains"/>
    <property type="match status" value="2"/>
</dbReference>
<gene>
    <name evidence="5" type="ORF">FHK82_17900</name>
</gene>
<dbReference type="EMBL" id="VMRY01000144">
    <property type="protein sequence ID" value="TVT47923.1"/>
    <property type="molecule type" value="Genomic_DNA"/>
</dbReference>
<evidence type="ECO:0000313" key="6">
    <source>
        <dbReference type="Proteomes" id="UP000317355"/>
    </source>
</evidence>
<feature type="domain" description="Type I restriction modification DNA specificity" evidence="4">
    <location>
        <begin position="42"/>
        <end position="191"/>
    </location>
</feature>
<dbReference type="PANTHER" id="PTHR43140">
    <property type="entry name" value="TYPE-1 RESTRICTION ENZYME ECOKI SPECIFICITY PROTEIN"/>
    <property type="match status" value="1"/>
</dbReference>
<proteinExistence type="inferred from homology"/>
<feature type="non-terminal residue" evidence="5">
    <location>
        <position position="484"/>
    </location>
</feature>
<evidence type="ECO:0000313" key="5">
    <source>
        <dbReference type="EMBL" id="TVT47923.1"/>
    </source>
</evidence>
<name>A0A558CGN7_9GAMM</name>
<dbReference type="SUPFAM" id="SSF116734">
    <property type="entry name" value="DNA methylase specificity domain"/>
    <property type="match status" value="2"/>
</dbReference>
<evidence type="ECO:0000256" key="2">
    <source>
        <dbReference type="ARBA" id="ARBA00022747"/>
    </source>
</evidence>